<dbReference type="InterPro" id="IPR002941">
    <property type="entry name" value="DNA_methylase_N4/N6"/>
</dbReference>
<evidence type="ECO:0000313" key="5">
    <source>
        <dbReference type="EMBL" id="AIE91448.1"/>
    </source>
</evidence>
<evidence type="ECO:0000256" key="3">
    <source>
        <dbReference type="RuleBase" id="RU362026"/>
    </source>
</evidence>
<proteinExistence type="inferred from homology"/>
<dbReference type="SUPFAM" id="SSF53335">
    <property type="entry name" value="S-adenosyl-L-methionine-dependent methyltransferases"/>
    <property type="match status" value="1"/>
</dbReference>
<keyword evidence="3" id="KW-0949">S-adenosyl-L-methionine</keyword>
<dbReference type="GO" id="GO:0015667">
    <property type="term" value="F:site-specific DNA-methyltransferase (cytosine-N4-specific) activity"/>
    <property type="evidence" value="ECO:0007669"/>
    <property type="project" value="UniProtKB-EC"/>
</dbReference>
<sequence length="269" mass="30923">MTGIKFKPPHDWSEKSALSLFKKSNFTFPVDTIHYLDFIKYSDLIPDNSINSIIADPPFGISFSGKESVYNRKSSNVQEGYVEIDQYYDEFSKLWISKLSRMLKDDGSAWIFSGWSNLSSILNAISGTDLNLINHVIWKYQFGVFTRKKFVSSHYHLLFLSKSKNYFFNKIENYPLDVWEINRTYSPNELKNGTKLPHSLVMKCIDYSSRPGDLILDPFMGNGTTAVAAKSSFRHYVGFELNKSMKKIINNNVNQIDPGSSYSKYSSRI</sequence>
<feature type="domain" description="DNA methylase N-4/N-6" evidence="4">
    <location>
        <begin position="50"/>
        <end position="250"/>
    </location>
</feature>
<dbReference type="GO" id="GO:0009307">
    <property type="term" value="P:DNA restriction-modification system"/>
    <property type="evidence" value="ECO:0007669"/>
    <property type="project" value="UniProtKB-KW"/>
</dbReference>
<evidence type="ECO:0000256" key="1">
    <source>
        <dbReference type="ARBA" id="ARBA00022603"/>
    </source>
</evidence>
<protein>
    <recommendedName>
        <fullName evidence="3">Type II methyltransferase</fullName>
        <ecNumber evidence="3">2.1.1.113</ecNumber>
    </recommendedName>
    <alternativeName>
        <fullName evidence="3">N-4 cytosine-specific methyltransferase</fullName>
    </alternativeName>
</protein>
<gene>
    <name evidence="5" type="primary">yhdJ</name>
</gene>
<dbReference type="GO" id="GO:0008170">
    <property type="term" value="F:N-methyltransferase activity"/>
    <property type="evidence" value="ECO:0007669"/>
    <property type="project" value="InterPro"/>
</dbReference>
<dbReference type="Gene3D" id="3.40.50.150">
    <property type="entry name" value="Vaccinia Virus protein VP39"/>
    <property type="match status" value="1"/>
</dbReference>
<dbReference type="EMBL" id="KF900338">
    <property type="protein sequence ID" value="AIE91448.1"/>
    <property type="molecule type" value="Genomic_DNA"/>
</dbReference>
<keyword evidence="3" id="KW-0680">Restriction system</keyword>
<dbReference type="REBASE" id="90407">
    <property type="entry name" value="M.UthE10ORFAP"/>
</dbReference>
<name>A0A075FJR5_9ARCH</name>
<comment type="similarity">
    <text evidence="3">Belongs to the N(4)/N(6)-methyltransferase family.</text>
</comment>
<comment type="catalytic activity">
    <reaction evidence="3">
        <text>a 2'-deoxycytidine in DNA + S-adenosyl-L-methionine = an N(4)-methyl-2'-deoxycytidine in DNA + S-adenosyl-L-homocysteine + H(+)</text>
        <dbReference type="Rhea" id="RHEA:16857"/>
        <dbReference type="Rhea" id="RHEA-COMP:11369"/>
        <dbReference type="Rhea" id="RHEA-COMP:13674"/>
        <dbReference type="ChEBI" id="CHEBI:15378"/>
        <dbReference type="ChEBI" id="CHEBI:57856"/>
        <dbReference type="ChEBI" id="CHEBI:59789"/>
        <dbReference type="ChEBI" id="CHEBI:85452"/>
        <dbReference type="ChEBI" id="CHEBI:137933"/>
        <dbReference type="EC" id="2.1.1.113"/>
    </reaction>
</comment>
<organism evidence="5">
    <name type="scientific">uncultured marine thaumarchaeote AD1000_11_E10</name>
    <dbReference type="NCBI Taxonomy" id="1455890"/>
    <lineage>
        <taxon>Archaea</taxon>
        <taxon>Nitrososphaerota</taxon>
        <taxon>environmental samples</taxon>
    </lineage>
</organism>
<dbReference type="GO" id="GO:0032259">
    <property type="term" value="P:methylation"/>
    <property type="evidence" value="ECO:0007669"/>
    <property type="project" value="UniProtKB-KW"/>
</dbReference>
<dbReference type="GO" id="GO:0003677">
    <property type="term" value="F:DNA binding"/>
    <property type="evidence" value="ECO:0007669"/>
    <property type="project" value="InterPro"/>
</dbReference>
<dbReference type="PRINTS" id="PR00508">
    <property type="entry name" value="S21N4MTFRASE"/>
</dbReference>
<reference evidence="5" key="1">
    <citation type="journal article" date="2014" name="Genome Biol. Evol.">
        <title>Pangenome evidence for extensive interdomain horizontal transfer affecting lineage core and shell genes in uncultured planktonic thaumarchaeota and euryarchaeota.</title>
        <authorList>
            <person name="Deschamps P."/>
            <person name="Zivanovic Y."/>
            <person name="Moreira D."/>
            <person name="Rodriguez-Valera F."/>
            <person name="Lopez-Garcia P."/>
        </authorList>
    </citation>
    <scope>NUCLEOTIDE SEQUENCE</scope>
</reference>
<dbReference type="EC" id="2.1.1.113" evidence="3"/>
<keyword evidence="2 5" id="KW-0808">Transferase</keyword>
<evidence type="ECO:0000256" key="2">
    <source>
        <dbReference type="ARBA" id="ARBA00022679"/>
    </source>
</evidence>
<accession>A0A075FJR5</accession>
<keyword evidence="1 3" id="KW-0489">Methyltransferase</keyword>
<dbReference type="AlphaFoldDB" id="A0A075FJR5"/>
<dbReference type="InterPro" id="IPR001091">
    <property type="entry name" value="RM_Methyltransferase"/>
</dbReference>
<dbReference type="InterPro" id="IPR029063">
    <property type="entry name" value="SAM-dependent_MTases_sf"/>
</dbReference>
<evidence type="ECO:0000259" key="4">
    <source>
        <dbReference type="Pfam" id="PF01555"/>
    </source>
</evidence>
<dbReference type="Pfam" id="PF01555">
    <property type="entry name" value="N6_N4_Mtase"/>
    <property type="match status" value="1"/>
</dbReference>